<dbReference type="GO" id="GO:0005829">
    <property type="term" value="C:cytosol"/>
    <property type="evidence" value="ECO:0007669"/>
    <property type="project" value="TreeGrafter"/>
</dbReference>
<organism evidence="8 9">
    <name type="scientific">Mucilaginibacter agri</name>
    <dbReference type="NCBI Taxonomy" id="2695265"/>
    <lineage>
        <taxon>Bacteria</taxon>
        <taxon>Pseudomonadati</taxon>
        <taxon>Bacteroidota</taxon>
        <taxon>Sphingobacteriia</taxon>
        <taxon>Sphingobacteriales</taxon>
        <taxon>Sphingobacteriaceae</taxon>
        <taxon>Mucilaginibacter</taxon>
    </lineage>
</organism>
<dbReference type="InterPro" id="IPR005913">
    <property type="entry name" value="dTDP_dehydrorham_reduct"/>
</dbReference>
<evidence type="ECO:0000256" key="5">
    <source>
        <dbReference type="ARBA" id="ARBA00048200"/>
    </source>
</evidence>
<dbReference type="CDD" id="cd05254">
    <property type="entry name" value="dTDP_HR_like_SDR_e"/>
    <property type="match status" value="1"/>
</dbReference>
<dbReference type="InterPro" id="IPR036291">
    <property type="entry name" value="NAD(P)-bd_dom_sf"/>
</dbReference>
<reference evidence="8" key="2">
    <citation type="submission" date="2020-10" db="EMBL/GenBank/DDBJ databases">
        <title>Mucilaginibacter sp. nov., isolated from soil.</title>
        <authorList>
            <person name="Jeon C.O."/>
        </authorList>
    </citation>
    <scope>NUCLEOTIDE SEQUENCE</scope>
    <source>
        <strain evidence="8">R11</strain>
    </source>
</reference>
<evidence type="ECO:0000256" key="3">
    <source>
        <dbReference type="ARBA" id="ARBA00012929"/>
    </source>
</evidence>
<evidence type="ECO:0000313" key="8">
    <source>
        <dbReference type="EMBL" id="NCD72278.1"/>
    </source>
</evidence>
<dbReference type="EC" id="1.1.1.133" evidence="3 6"/>
<dbReference type="Pfam" id="PF04321">
    <property type="entry name" value="RmlD_sub_bind"/>
    <property type="match status" value="1"/>
</dbReference>
<sequence>MKKKIYIAGAGGMLGEAFYRIFKSEYEIRCTDKDVNEEWLDFLDFRDFERYKKDVEEFKPDYLFHLGALTDLEECELNVDDTYLTNTTSVENAVLLANQLNIPVLYISTAGIFDGQKDYYDDWDEPNPLGHYARSKYMGERYVRENAKKYVICRAGWMMGGGPKKDKKFINKIIKQLASGKRDLHIVNDKDGTPTFTVDFAKNVKLLIEKEYWGLYNLVCKGETSRRDVAEEIVKILGLQDEVTIHEVTSDYFKDTYFAPRPPSERLINKKLELRKMNIMRDWKVALAEYIEDYYTEYLAENISTTKEDGIILKSAV</sequence>
<evidence type="ECO:0000256" key="4">
    <source>
        <dbReference type="ARBA" id="ARBA00017099"/>
    </source>
</evidence>
<comment type="catalytic activity">
    <reaction evidence="5">
        <text>dTDP-beta-L-rhamnose + NADP(+) = dTDP-4-dehydro-beta-L-rhamnose + NADPH + H(+)</text>
        <dbReference type="Rhea" id="RHEA:21796"/>
        <dbReference type="ChEBI" id="CHEBI:15378"/>
        <dbReference type="ChEBI" id="CHEBI:57510"/>
        <dbReference type="ChEBI" id="CHEBI:57783"/>
        <dbReference type="ChEBI" id="CHEBI:58349"/>
        <dbReference type="ChEBI" id="CHEBI:62830"/>
        <dbReference type="EC" id="1.1.1.133"/>
    </reaction>
</comment>
<comment type="similarity">
    <text evidence="2 6">Belongs to the dTDP-4-dehydrorhamnose reductase family.</text>
</comment>
<comment type="pathway">
    <text evidence="1 6">Carbohydrate biosynthesis; dTDP-L-rhamnose biosynthesis.</text>
</comment>
<evidence type="ECO:0000259" key="7">
    <source>
        <dbReference type="Pfam" id="PF04321"/>
    </source>
</evidence>
<dbReference type="PANTHER" id="PTHR10491">
    <property type="entry name" value="DTDP-4-DEHYDRORHAMNOSE REDUCTASE"/>
    <property type="match status" value="1"/>
</dbReference>
<dbReference type="GO" id="GO:0008831">
    <property type="term" value="F:dTDP-4-dehydrorhamnose reductase activity"/>
    <property type="evidence" value="ECO:0007669"/>
    <property type="project" value="UniProtKB-EC"/>
</dbReference>
<evidence type="ECO:0000256" key="6">
    <source>
        <dbReference type="RuleBase" id="RU364082"/>
    </source>
</evidence>
<dbReference type="RefSeq" id="WP_166588228.1">
    <property type="nucleotide sequence ID" value="NZ_WWEO01000045.1"/>
</dbReference>
<keyword evidence="9" id="KW-1185">Reference proteome</keyword>
<proteinExistence type="inferred from homology"/>
<protein>
    <recommendedName>
        <fullName evidence="4 6">dTDP-4-dehydrorhamnose reductase</fullName>
        <ecNumber evidence="3 6">1.1.1.133</ecNumber>
    </recommendedName>
</protein>
<dbReference type="AlphaFoldDB" id="A0A966DUE1"/>
<dbReference type="InterPro" id="IPR029903">
    <property type="entry name" value="RmlD-like-bd"/>
</dbReference>
<dbReference type="EMBL" id="WWEO01000045">
    <property type="protein sequence ID" value="NCD72278.1"/>
    <property type="molecule type" value="Genomic_DNA"/>
</dbReference>
<feature type="domain" description="RmlD-like substrate binding" evidence="7">
    <location>
        <begin position="4"/>
        <end position="295"/>
    </location>
</feature>
<dbReference type="GO" id="GO:0019305">
    <property type="term" value="P:dTDP-rhamnose biosynthetic process"/>
    <property type="evidence" value="ECO:0007669"/>
    <property type="project" value="TreeGrafter"/>
</dbReference>
<reference evidence="8" key="1">
    <citation type="submission" date="2020-01" db="EMBL/GenBank/DDBJ databases">
        <authorList>
            <person name="Seo Y.L."/>
        </authorList>
    </citation>
    <scope>NUCLEOTIDE SEQUENCE</scope>
    <source>
        <strain evidence="8">R11</strain>
    </source>
</reference>
<comment type="function">
    <text evidence="6">Catalyzes the reduction of dTDP-6-deoxy-L-lyxo-4-hexulose to yield dTDP-L-rhamnose.</text>
</comment>
<accession>A0A966DUE1</accession>
<evidence type="ECO:0000256" key="1">
    <source>
        <dbReference type="ARBA" id="ARBA00004781"/>
    </source>
</evidence>
<dbReference type="SUPFAM" id="SSF51735">
    <property type="entry name" value="NAD(P)-binding Rossmann-fold domains"/>
    <property type="match status" value="1"/>
</dbReference>
<comment type="caution">
    <text evidence="8">The sequence shown here is derived from an EMBL/GenBank/DDBJ whole genome shotgun (WGS) entry which is preliminary data.</text>
</comment>
<evidence type="ECO:0000256" key="2">
    <source>
        <dbReference type="ARBA" id="ARBA00010944"/>
    </source>
</evidence>
<dbReference type="Proteomes" id="UP000638732">
    <property type="component" value="Unassembled WGS sequence"/>
</dbReference>
<name>A0A966DUE1_9SPHI</name>
<dbReference type="Gene3D" id="3.40.50.720">
    <property type="entry name" value="NAD(P)-binding Rossmann-like Domain"/>
    <property type="match status" value="1"/>
</dbReference>
<keyword evidence="6" id="KW-0560">Oxidoreductase</keyword>
<evidence type="ECO:0000313" key="9">
    <source>
        <dbReference type="Proteomes" id="UP000638732"/>
    </source>
</evidence>
<dbReference type="PANTHER" id="PTHR10491:SF4">
    <property type="entry name" value="METHIONINE ADENOSYLTRANSFERASE 2 SUBUNIT BETA"/>
    <property type="match status" value="1"/>
</dbReference>
<gene>
    <name evidence="8" type="ORF">GSY63_23140</name>
</gene>
<keyword evidence="6" id="KW-0521">NADP</keyword>